<dbReference type="Proteomes" id="UP000078555">
    <property type="component" value="Unassembled WGS sequence"/>
</dbReference>
<name>A0A1A8ZYU7_PLAOA</name>
<proteinExistence type="predicted"/>
<gene>
    <name evidence="1" type="ORF">POVWA1_058770</name>
    <name evidence="2" type="ORF">POVWA2_058070</name>
</gene>
<dbReference type="EMBL" id="FLRD01000152">
    <property type="protein sequence ID" value="SBT49067.1"/>
    <property type="molecule type" value="Genomic_DNA"/>
</dbReference>
<reference evidence="3 4" key="1">
    <citation type="submission" date="2016-05" db="EMBL/GenBank/DDBJ databases">
        <authorList>
            <person name="Naeem Raeece"/>
        </authorList>
    </citation>
    <scope>NUCLEOTIDE SEQUENCE [LARGE SCALE GENOMIC DNA]</scope>
</reference>
<evidence type="ECO:0000313" key="2">
    <source>
        <dbReference type="EMBL" id="SBT49407.1"/>
    </source>
</evidence>
<sequence length="93" mass="10115">MVALLCVYNGGGRGHDRHVCTCVYWACMGIRLHNTRDCTAVANTGTEINAHSSVTHEVGTRNGNTMWEHAINKGTANAFERSKVGISNHITSM</sequence>
<dbReference type="Proteomes" id="UP000078550">
    <property type="component" value="Unassembled WGS sequence"/>
</dbReference>
<evidence type="ECO:0000313" key="1">
    <source>
        <dbReference type="EMBL" id="SBT49067.1"/>
    </source>
</evidence>
<dbReference type="EMBL" id="FLRE01000194">
    <property type="protein sequence ID" value="SBT49407.1"/>
    <property type="molecule type" value="Genomic_DNA"/>
</dbReference>
<evidence type="ECO:0000313" key="4">
    <source>
        <dbReference type="Proteomes" id="UP000078555"/>
    </source>
</evidence>
<reference evidence="1" key="2">
    <citation type="submission" date="2016-05" db="EMBL/GenBank/DDBJ databases">
        <authorList>
            <person name="Lavstsen T."/>
            <person name="Jespersen J.S."/>
        </authorList>
    </citation>
    <scope>NUCLEOTIDE SEQUENCE [LARGE SCALE GENOMIC DNA]</scope>
</reference>
<evidence type="ECO:0000313" key="3">
    <source>
        <dbReference type="Proteomes" id="UP000078550"/>
    </source>
</evidence>
<protein>
    <submittedName>
        <fullName evidence="1">Uncharacterized protein</fullName>
    </submittedName>
</protein>
<dbReference type="AlphaFoldDB" id="A0A1A8ZYU7"/>
<organism evidence="1 4">
    <name type="scientific">Plasmodium ovale wallikeri</name>
    <dbReference type="NCBI Taxonomy" id="864142"/>
    <lineage>
        <taxon>Eukaryota</taxon>
        <taxon>Sar</taxon>
        <taxon>Alveolata</taxon>
        <taxon>Apicomplexa</taxon>
        <taxon>Aconoidasida</taxon>
        <taxon>Haemosporida</taxon>
        <taxon>Plasmodiidae</taxon>
        <taxon>Plasmodium</taxon>
        <taxon>Plasmodium (Plasmodium)</taxon>
    </lineage>
</organism>
<accession>A0A1A8ZYU7</accession>
<keyword evidence="4" id="KW-1185">Reference proteome</keyword>